<organism evidence="4 5">
    <name type="scientific">Janibacter alittae</name>
    <dbReference type="NCBI Taxonomy" id="3115209"/>
    <lineage>
        <taxon>Bacteria</taxon>
        <taxon>Bacillati</taxon>
        <taxon>Actinomycetota</taxon>
        <taxon>Actinomycetes</taxon>
        <taxon>Micrococcales</taxon>
        <taxon>Intrasporangiaceae</taxon>
        <taxon>Janibacter</taxon>
    </lineage>
</organism>
<reference evidence="4 5" key="1">
    <citation type="submission" date="2024-02" db="EMBL/GenBank/DDBJ databases">
        <title>Janibacter sp. nov., isolated from gut of marine sandworm.</title>
        <authorList>
            <person name="Kim B."/>
            <person name="Jun M.O."/>
            <person name="Shin N.-R."/>
        </authorList>
    </citation>
    <scope>NUCLEOTIDE SEQUENCE [LARGE SCALE GENOMIC DNA]</scope>
    <source>
        <strain evidence="4 5">A1S7</strain>
    </source>
</reference>
<keyword evidence="2" id="KW-0472">Membrane</keyword>
<feature type="chain" id="PRO_5046842791" description="Peptidase" evidence="3">
    <location>
        <begin position="27"/>
        <end position="442"/>
    </location>
</feature>
<name>A0ABZ2MED1_9MICO</name>
<evidence type="ECO:0000256" key="1">
    <source>
        <dbReference type="SAM" id="MobiDB-lite"/>
    </source>
</evidence>
<evidence type="ECO:0000313" key="5">
    <source>
        <dbReference type="Proteomes" id="UP001382727"/>
    </source>
</evidence>
<proteinExistence type="predicted"/>
<evidence type="ECO:0000256" key="2">
    <source>
        <dbReference type="SAM" id="Phobius"/>
    </source>
</evidence>
<accession>A0ABZ2MED1</accession>
<evidence type="ECO:0000256" key="3">
    <source>
        <dbReference type="SAM" id="SignalP"/>
    </source>
</evidence>
<keyword evidence="2" id="KW-0812">Transmembrane</keyword>
<dbReference type="Gene3D" id="1.50.10.20">
    <property type="match status" value="1"/>
</dbReference>
<dbReference type="RefSeq" id="WP_338748106.1">
    <property type="nucleotide sequence ID" value="NZ_CP144913.1"/>
</dbReference>
<keyword evidence="3" id="KW-0732">Signal</keyword>
<sequence>MRSLPTLALTASLGVVGLAVAPAASAAAPDDSVAYLAERLADGGDRLVTESGGQSFDDLGLTIDAILGMTAAGSGGDSAAAASDYVLANSATYIGSEDEVYSAATAKLLTFATARGLDPRTVNGVDLVTKLQSLEEENGQFADQSEYGDYSNTLGQSFALIGLERADGVNPSTASVGFLLEQQCDDGGFRLTYDNPDETGDEACTSDPDATSMAVQALHTVGGHDTAVQSATDYLASRQAATGGVGGGETTEGANANSTGLAAVAFRLAGRADARARALDYVESVTFGCDTPAVVGGIAYNRADFEAATAKGADAQPDGTITRTTAQAVLGQTDESYATVTAAGQTGATPTLECRSTEPGDETTEPGDGATEPTDEATGPTDDTTGTDTNDDGTTTTGPERPEVVQTDGAVASTPNLLLALGAGGLTAALVVLVRRRTASQH</sequence>
<gene>
    <name evidence="4" type="ORF">V1351_10550</name>
</gene>
<feature type="transmembrane region" description="Helical" evidence="2">
    <location>
        <begin position="417"/>
        <end position="434"/>
    </location>
</feature>
<dbReference type="EMBL" id="CP144913">
    <property type="protein sequence ID" value="WXB75394.1"/>
    <property type="molecule type" value="Genomic_DNA"/>
</dbReference>
<keyword evidence="5" id="KW-1185">Reference proteome</keyword>
<feature type="region of interest" description="Disordered" evidence="1">
    <location>
        <begin position="343"/>
        <end position="406"/>
    </location>
</feature>
<dbReference type="SUPFAM" id="SSF48239">
    <property type="entry name" value="Terpenoid cyclases/Protein prenyltransferases"/>
    <property type="match status" value="1"/>
</dbReference>
<dbReference type="Proteomes" id="UP001382727">
    <property type="component" value="Chromosome"/>
</dbReference>
<dbReference type="InterPro" id="IPR008930">
    <property type="entry name" value="Terpenoid_cyclase/PrenylTrfase"/>
</dbReference>
<protein>
    <recommendedName>
        <fullName evidence="6">Peptidase</fullName>
    </recommendedName>
</protein>
<evidence type="ECO:0000313" key="4">
    <source>
        <dbReference type="EMBL" id="WXB75394.1"/>
    </source>
</evidence>
<feature type="compositionally biased region" description="Low complexity" evidence="1">
    <location>
        <begin position="376"/>
        <end position="399"/>
    </location>
</feature>
<feature type="signal peptide" evidence="3">
    <location>
        <begin position="1"/>
        <end position="26"/>
    </location>
</feature>
<evidence type="ECO:0008006" key="6">
    <source>
        <dbReference type="Google" id="ProtNLM"/>
    </source>
</evidence>
<keyword evidence="2" id="KW-1133">Transmembrane helix</keyword>